<evidence type="ECO:0000313" key="1">
    <source>
        <dbReference type="EMBL" id="TGY64883.1"/>
    </source>
</evidence>
<protein>
    <submittedName>
        <fullName evidence="1">GNAT family N-acetyltransferase</fullName>
    </submittedName>
</protein>
<accession>A0AC61R4L9</accession>
<organism evidence="1 2">
    <name type="scientific">Dubosiella muris</name>
    <dbReference type="NCBI Taxonomy" id="3038133"/>
    <lineage>
        <taxon>Bacteria</taxon>
        <taxon>Bacillati</taxon>
        <taxon>Bacillota</taxon>
        <taxon>Erysipelotrichia</taxon>
        <taxon>Erysipelotrichales</taxon>
        <taxon>Erysipelotrichaceae</taxon>
        <taxon>Dubosiella</taxon>
    </lineage>
</organism>
<name>A0AC61R4L9_9FIRM</name>
<sequence>MEIRLVDVSELGTLMTWRMIVLREVFDVPANDPMTALKAQNEAYYARHLADGSHIACFAVDEGEIVGCGGVCLYDEMPSPDNPNGRCAYLMNIYVLPSRRKKGTGRQIVSWLVEQAKKRDVQKIYLEASKPAIPLYESMGFEPMVDFFHLP</sequence>
<evidence type="ECO:0000313" key="2">
    <source>
        <dbReference type="Proteomes" id="UP000308836"/>
    </source>
</evidence>
<dbReference type="EMBL" id="SRYG01000030">
    <property type="protein sequence ID" value="TGY64883.1"/>
    <property type="molecule type" value="Genomic_DNA"/>
</dbReference>
<keyword evidence="2" id="KW-1185">Reference proteome</keyword>
<dbReference type="Proteomes" id="UP000308836">
    <property type="component" value="Unassembled WGS sequence"/>
</dbReference>
<gene>
    <name evidence="1" type="ORF">E5336_11320</name>
</gene>
<proteinExistence type="predicted"/>
<comment type="caution">
    <text evidence="1">The sequence shown here is derived from an EMBL/GenBank/DDBJ whole genome shotgun (WGS) entry which is preliminary data.</text>
</comment>
<reference evidence="1" key="1">
    <citation type="submission" date="2019-04" db="EMBL/GenBank/DDBJ databases">
        <title>Microbes associate with the intestines of laboratory mice.</title>
        <authorList>
            <person name="Navarre W."/>
            <person name="Wong E."/>
            <person name="Huang K."/>
            <person name="Tropini C."/>
            <person name="Ng K."/>
            <person name="Yu B."/>
        </authorList>
    </citation>
    <scope>NUCLEOTIDE SEQUENCE</scope>
    <source>
        <strain evidence="1">NM09_H32</strain>
    </source>
</reference>